<feature type="domain" description="DUF4283" evidence="1">
    <location>
        <begin position="170"/>
        <end position="253"/>
    </location>
</feature>
<dbReference type="Pfam" id="PF09739">
    <property type="entry name" value="MCM_bind"/>
    <property type="match status" value="1"/>
</dbReference>
<dbReference type="InterPro" id="IPR019140">
    <property type="entry name" value="MCM_complex-bd"/>
</dbReference>
<comment type="caution">
    <text evidence="2">The sequence shown here is derived from an EMBL/GenBank/DDBJ whole genome shotgun (WGS) entry which is preliminary data.</text>
</comment>
<dbReference type="PANTHER" id="PTHR31286:SF180">
    <property type="entry name" value="OS10G0362600 PROTEIN"/>
    <property type="match status" value="1"/>
</dbReference>
<sequence>MATNIQMLIFSEGKSNILRADIIPPFRTNAFVSVKKESNEKLQALRFLIMAHLLSASLGETSVSLEHWQKAKELEKLRKERLRYFILNRIILTMRLKAKNPSGDVQVQPVRHVGSGESMKSERFIKSSSFAEIAKGNSNHRFTPLAEESLEEISKGGVLIPDQEAIEQNMKKLEFAVVGKILGKKMSYSFIHDELKRKWKRFGEFKFLLIGKVSFICIFSSLGAREAVLNGGPWTIAGHMVGLSKWAPDFDPESMNGLFSPIWVRFPNLL</sequence>
<dbReference type="AlphaFoldDB" id="A0ABD0VT42"/>
<dbReference type="PANTHER" id="PTHR31286">
    <property type="entry name" value="GLYCINE-RICH CELL WALL STRUCTURAL PROTEIN 1.8-LIKE"/>
    <property type="match status" value="1"/>
</dbReference>
<dbReference type="Pfam" id="PF14111">
    <property type="entry name" value="DUF4283"/>
    <property type="match status" value="1"/>
</dbReference>
<dbReference type="InterPro" id="IPR025558">
    <property type="entry name" value="DUF4283"/>
</dbReference>
<protein>
    <recommendedName>
        <fullName evidence="1">DUF4283 domain-containing protein</fullName>
    </recommendedName>
</protein>
<accession>A0ABD0VT42</accession>
<dbReference type="Proteomes" id="UP001552299">
    <property type="component" value="Unassembled WGS sequence"/>
</dbReference>
<dbReference type="InterPro" id="IPR040256">
    <property type="entry name" value="At4g02000-like"/>
</dbReference>
<gene>
    <name evidence="2" type="ORF">M5K25_001949</name>
</gene>
<dbReference type="EMBL" id="JANQDX010000002">
    <property type="protein sequence ID" value="KAL0927743.1"/>
    <property type="molecule type" value="Genomic_DNA"/>
</dbReference>
<evidence type="ECO:0000313" key="2">
    <source>
        <dbReference type="EMBL" id="KAL0927743.1"/>
    </source>
</evidence>
<organism evidence="2 3">
    <name type="scientific">Dendrobium thyrsiflorum</name>
    <name type="common">Pinecone-like raceme dendrobium</name>
    <name type="synonym">Orchid</name>
    <dbReference type="NCBI Taxonomy" id="117978"/>
    <lineage>
        <taxon>Eukaryota</taxon>
        <taxon>Viridiplantae</taxon>
        <taxon>Streptophyta</taxon>
        <taxon>Embryophyta</taxon>
        <taxon>Tracheophyta</taxon>
        <taxon>Spermatophyta</taxon>
        <taxon>Magnoliopsida</taxon>
        <taxon>Liliopsida</taxon>
        <taxon>Asparagales</taxon>
        <taxon>Orchidaceae</taxon>
        <taxon>Epidendroideae</taxon>
        <taxon>Malaxideae</taxon>
        <taxon>Dendrobiinae</taxon>
        <taxon>Dendrobium</taxon>
    </lineage>
</organism>
<keyword evidence="3" id="KW-1185">Reference proteome</keyword>
<name>A0ABD0VT42_DENTH</name>
<reference evidence="2 3" key="1">
    <citation type="journal article" date="2024" name="Plant Biotechnol. J.">
        <title>Dendrobium thyrsiflorum genome and its molecular insights into genes involved in important horticultural traits.</title>
        <authorList>
            <person name="Chen B."/>
            <person name="Wang J.Y."/>
            <person name="Zheng P.J."/>
            <person name="Li K.L."/>
            <person name="Liang Y.M."/>
            <person name="Chen X.F."/>
            <person name="Zhang C."/>
            <person name="Zhao X."/>
            <person name="He X."/>
            <person name="Zhang G.Q."/>
            <person name="Liu Z.J."/>
            <person name="Xu Q."/>
        </authorList>
    </citation>
    <scope>NUCLEOTIDE SEQUENCE [LARGE SCALE GENOMIC DNA]</scope>
    <source>
        <strain evidence="2">GZMU011</strain>
    </source>
</reference>
<evidence type="ECO:0000259" key="1">
    <source>
        <dbReference type="Pfam" id="PF14111"/>
    </source>
</evidence>
<evidence type="ECO:0000313" key="3">
    <source>
        <dbReference type="Proteomes" id="UP001552299"/>
    </source>
</evidence>
<proteinExistence type="predicted"/>